<gene>
    <name evidence="8" type="ORF">KL86DES1_22215</name>
    <name evidence="9" type="ORF">KL86DES1_22317</name>
</gene>
<feature type="domain" description="Core-binding (CB)" evidence="7">
    <location>
        <begin position="117"/>
        <end position="197"/>
    </location>
</feature>
<dbReference type="InterPro" id="IPR050808">
    <property type="entry name" value="Phage_Integrase"/>
</dbReference>
<dbReference type="InterPro" id="IPR011010">
    <property type="entry name" value="DNA_brk_join_enz"/>
</dbReference>
<accession>A0A212LBW6</accession>
<keyword evidence="2" id="KW-0229">DNA integration</keyword>
<dbReference type="AlphaFoldDB" id="A0A212LBW6"/>
<dbReference type="CDD" id="cd00801">
    <property type="entry name" value="INT_P4_C"/>
    <property type="match status" value="1"/>
</dbReference>
<dbReference type="EMBL" id="FMJC01000002">
    <property type="protein sequence ID" value="SCM74884.1"/>
    <property type="molecule type" value="Genomic_DNA"/>
</dbReference>
<dbReference type="SUPFAM" id="SSF56349">
    <property type="entry name" value="DNA breaking-rejoining enzymes"/>
    <property type="match status" value="1"/>
</dbReference>
<dbReference type="Gene3D" id="1.10.150.130">
    <property type="match status" value="1"/>
</dbReference>
<evidence type="ECO:0000256" key="6">
    <source>
        <dbReference type="SAM" id="MobiDB-lite"/>
    </source>
</evidence>
<evidence type="ECO:0000256" key="2">
    <source>
        <dbReference type="ARBA" id="ARBA00022908"/>
    </source>
</evidence>
<dbReference type="Pfam" id="PF22022">
    <property type="entry name" value="Phage_int_M"/>
    <property type="match status" value="1"/>
</dbReference>
<evidence type="ECO:0000256" key="4">
    <source>
        <dbReference type="ARBA" id="ARBA00023172"/>
    </source>
</evidence>
<evidence type="ECO:0000313" key="8">
    <source>
        <dbReference type="EMBL" id="SCM74884.1"/>
    </source>
</evidence>
<protein>
    <submittedName>
        <fullName evidence="9">Putative Integrase family protein</fullName>
    </submittedName>
</protein>
<dbReference type="InterPro" id="IPR044068">
    <property type="entry name" value="CB"/>
</dbReference>
<dbReference type="Pfam" id="PF13356">
    <property type="entry name" value="Arm-DNA-bind_3"/>
    <property type="match status" value="1"/>
</dbReference>
<dbReference type="InterPro" id="IPR053876">
    <property type="entry name" value="Phage_int_M"/>
</dbReference>
<dbReference type="InterPro" id="IPR013762">
    <property type="entry name" value="Integrase-like_cat_sf"/>
</dbReference>
<dbReference type="RefSeq" id="WP_179981371.1">
    <property type="nucleotide sequence ID" value="NZ_LT608333.1"/>
</dbReference>
<proteinExistence type="inferred from homology"/>
<dbReference type="GO" id="GO:0006310">
    <property type="term" value="P:DNA recombination"/>
    <property type="evidence" value="ECO:0007669"/>
    <property type="project" value="UniProtKB-KW"/>
</dbReference>
<feature type="region of interest" description="Disordered" evidence="6">
    <location>
        <begin position="95"/>
        <end position="115"/>
    </location>
</feature>
<dbReference type="InterPro" id="IPR010998">
    <property type="entry name" value="Integrase_recombinase_N"/>
</dbReference>
<dbReference type="InterPro" id="IPR038488">
    <property type="entry name" value="Integrase_DNA-bd_sf"/>
</dbReference>
<dbReference type="EMBL" id="FMJC01000002">
    <property type="protein sequence ID" value="SCM75053.1"/>
    <property type="molecule type" value="Genomic_DNA"/>
</dbReference>
<comment type="similarity">
    <text evidence="1">Belongs to the 'phage' integrase family.</text>
</comment>
<evidence type="ECO:0000256" key="3">
    <source>
        <dbReference type="ARBA" id="ARBA00023125"/>
    </source>
</evidence>
<dbReference type="Gene3D" id="1.10.443.10">
    <property type="entry name" value="Intergrase catalytic core"/>
    <property type="match status" value="1"/>
</dbReference>
<dbReference type="InterPro" id="IPR002104">
    <property type="entry name" value="Integrase_catalytic"/>
</dbReference>
<dbReference type="GO" id="GO:0015074">
    <property type="term" value="P:DNA integration"/>
    <property type="evidence" value="ECO:0007669"/>
    <property type="project" value="UniProtKB-KW"/>
</dbReference>
<sequence>MGKLTVKFVEGVKATDKKAAYGDGEALELHVEPSVRKGCTKKWIARFRWEGKANNKTLGAFPDTSLAEARQLNAAFRAHLDQGLHPALFVPPQMARKAKAQKRNPDTPAPPDSPQHWTVKQYVEKWLKSDPNWSKNTIKTKSDRAQKYIVKPYGHMKLRDITHAVIEDCIRLLTESEKHAQAKKVAGVWKQLYEYAELHDKSLPNVAQNLGRYRKKRVKAKHHATLVEPAAIGDFVVRLEDYKPKYKGTKALPYTIHGLWLVLYTMKRPHEVCEGKWTEIDFEQKLWRKDAENTKTGLENDECPLSEQALKVLTELHKITGDFEYMFPGGAGNLHIVPETLRKLILEGLGYSVGELTTHGLRGMFSTTGNELGYNFEAVEKQLSHNIGNEVSQAYNHAKYLRMRRQVVQKYADWLHVQANKARKRKKQVSSEHDSTEQVDCIAV</sequence>
<dbReference type="Gene3D" id="3.30.160.390">
    <property type="entry name" value="Integrase, DNA-binding domain"/>
    <property type="match status" value="1"/>
</dbReference>
<dbReference type="PANTHER" id="PTHR30629">
    <property type="entry name" value="PROPHAGE INTEGRASE"/>
    <property type="match status" value="1"/>
</dbReference>
<name>A0A212LBW6_9BACT</name>
<organism evidence="9">
    <name type="scientific">uncultured Desulfovibrio sp</name>
    <dbReference type="NCBI Taxonomy" id="167968"/>
    <lineage>
        <taxon>Bacteria</taxon>
        <taxon>Pseudomonadati</taxon>
        <taxon>Thermodesulfobacteriota</taxon>
        <taxon>Desulfovibrionia</taxon>
        <taxon>Desulfovibrionales</taxon>
        <taxon>Desulfovibrionaceae</taxon>
        <taxon>Desulfovibrio</taxon>
        <taxon>environmental samples</taxon>
    </lineage>
</organism>
<dbReference type="PROSITE" id="PS51900">
    <property type="entry name" value="CB"/>
    <property type="match status" value="1"/>
</dbReference>
<reference evidence="9" key="1">
    <citation type="submission" date="2016-08" db="EMBL/GenBank/DDBJ databases">
        <authorList>
            <person name="Seilhamer J.J."/>
        </authorList>
    </citation>
    <scope>NUCLEOTIDE SEQUENCE</scope>
    <source>
        <strain evidence="9">86-1</strain>
    </source>
</reference>
<feature type="region of interest" description="Disordered" evidence="6">
    <location>
        <begin position="425"/>
        <end position="444"/>
    </location>
</feature>
<dbReference type="Pfam" id="PF00589">
    <property type="entry name" value="Phage_integrase"/>
    <property type="match status" value="1"/>
</dbReference>
<evidence type="ECO:0000313" key="9">
    <source>
        <dbReference type="EMBL" id="SCM75053.1"/>
    </source>
</evidence>
<keyword evidence="4" id="KW-0233">DNA recombination</keyword>
<evidence type="ECO:0000256" key="5">
    <source>
        <dbReference type="PROSITE-ProRule" id="PRU01248"/>
    </source>
</evidence>
<dbReference type="InterPro" id="IPR025166">
    <property type="entry name" value="Integrase_DNA_bind_dom"/>
</dbReference>
<dbReference type="GO" id="GO:0003677">
    <property type="term" value="F:DNA binding"/>
    <property type="evidence" value="ECO:0007669"/>
    <property type="project" value="UniProtKB-UniRule"/>
</dbReference>
<evidence type="ECO:0000256" key="1">
    <source>
        <dbReference type="ARBA" id="ARBA00008857"/>
    </source>
</evidence>
<dbReference type="PANTHER" id="PTHR30629:SF2">
    <property type="entry name" value="PROPHAGE INTEGRASE INTS-RELATED"/>
    <property type="match status" value="1"/>
</dbReference>
<keyword evidence="3 5" id="KW-0238">DNA-binding</keyword>
<evidence type="ECO:0000259" key="7">
    <source>
        <dbReference type="PROSITE" id="PS51900"/>
    </source>
</evidence>